<dbReference type="SUPFAM" id="SSF51735">
    <property type="entry name" value="NAD(P)-binding Rossmann-fold domains"/>
    <property type="match status" value="1"/>
</dbReference>
<dbReference type="Gene3D" id="3.40.50.720">
    <property type="entry name" value="NAD(P)-binding Rossmann-like Domain"/>
    <property type="match status" value="1"/>
</dbReference>
<dbReference type="PANTHER" id="PTHR43477">
    <property type="entry name" value="DIHYDROANTICAPSIN 7-DEHYDROGENASE"/>
    <property type="match status" value="1"/>
</dbReference>
<evidence type="ECO:0000313" key="4">
    <source>
        <dbReference type="Proteomes" id="UP000281128"/>
    </source>
</evidence>
<sequence>MMRFTGKRALVTGAAGGIGRAIVAGLRAEGAQVAVTDRDCGALEAEARIDGDLLDGGFCDALPGRVAEELGGLDILVNNAGVITRGDITTATDADYALTMGVNVEAPMRLCRAAIPIMAAAGGGAIVNTASCWGLQPGPNHPLYVMSKAALASLTECLGRDHAHQGVRVNAVCPNEVNTPMLRTGFAIRGLDPEAGIATLNASVPLGRIAEPEDIADVALFLASDAARYMTGALLPVNGGKPVG</sequence>
<dbReference type="FunFam" id="3.40.50.720:FF:000084">
    <property type="entry name" value="Short-chain dehydrogenase reductase"/>
    <property type="match status" value="1"/>
</dbReference>
<keyword evidence="4" id="KW-1185">Reference proteome</keyword>
<dbReference type="InterPro" id="IPR051122">
    <property type="entry name" value="SDR_DHRS6-like"/>
</dbReference>
<dbReference type="EMBL" id="RAPE01000001">
    <property type="protein sequence ID" value="RKF16220.1"/>
    <property type="molecule type" value="Genomic_DNA"/>
</dbReference>
<dbReference type="RefSeq" id="WP_121163191.1">
    <property type="nucleotide sequence ID" value="NZ_RAPE01000001.1"/>
</dbReference>
<dbReference type="CDD" id="cd05233">
    <property type="entry name" value="SDR_c"/>
    <property type="match status" value="1"/>
</dbReference>
<dbReference type="GO" id="GO:0016491">
    <property type="term" value="F:oxidoreductase activity"/>
    <property type="evidence" value="ECO:0007669"/>
    <property type="project" value="UniProtKB-KW"/>
</dbReference>
<evidence type="ECO:0000256" key="2">
    <source>
        <dbReference type="ARBA" id="ARBA00023002"/>
    </source>
</evidence>
<comment type="similarity">
    <text evidence="1">Belongs to the short-chain dehydrogenases/reductases (SDR) family.</text>
</comment>
<dbReference type="AlphaFoldDB" id="A0A3A8AZ68"/>
<dbReference type="InterPro" id="IPR002347">
    <property type="entry name" value="SDR_fam"/>
</dbReference>
<reference evidence="3 4" key="1">
    <citation type="submission" date="2018-09" db="EMBL/GenBank/DDBJ databases">
        <title>Roseovarius spongiae sp. nov., isolated from a marine sponge.</title>
        <authorList>
            <person name="Zhuang L."/>
            <person name="Luo L."/>
        </authorList>
    </citation>
    <scope>NUCLEOTIDE SEQUENCE [LARGE SCALE GENOMIC DNA]</scope>
    <source>
        <strain evidence="3 4">HN-E21</strain>
    </source>
</reference>
<comment type="caution">
    <text evidence="3">The sequence shown here is derived from an EMBL/GenBank/DDBJ whole genome shotgun (WGS) entry which is preliminary data.</text>
</comment>
<dbReference type="Proteomes" id="UP000281128">
    <property type="component" value="Unassembled WGS sequence"/>
</dbReference>
<evidence type="ECO:0000313" key="3">
    <source>
        <dbReference type="EMBL" id="RKF16220.1"/>
    </source>
</evidence>
<dbReference type="PRINTS" id="PR00080">
    <property type="entry name" value="SDRFAMILY"/>
</dbReference>
<gene>
    <name evidence="3" type="ORF">D6850_01230</name>
</gene>
<evidence type="ECO:0000256" key="1">
    <source>
        <dbReference type="ARBA" id="ARBA00006484"/>
    </source>
</evidence>
<protein>
    <submittedName>
        <fullName evidence="3">SDR family oxidoreductase</fullName>
    </submittedName>
</protein>
<name>A0A3A8AZ68_9RHOB</name>
<dbReference type="OrthoDB" id="9789398at2"/>
<proteinExistence type="inferred from homology"/>
<keyword evidence="2" id="KW-0560">Oxidoreductase</keyword>
<dbReference type="PROSITE" id="PS00061">
    <property type="entry name" value="ADH_SHORT"/>
    <property type="match status" value="1"/>
</dbReference>
<organism evidence="3 4">
    <name type="scientific">Roseovarius spongiae</name>
    <dbReference type="NCBI Taxonomy" id="2320272"/>
    <lineage>
        <taxon>Bacteria</taxon>
        <taxon>Pseudomonadati</taxon>
        <taxon>Pseudomonadota</taxon>
        <taxon>Alphaproteobacteria</taxon>
        <taxon>Rhodobacterales</taxon>
        <taxon>Roseobacteraceae</taxon>
        <taxon>Roseovarius</taxon>
    </lineage>
</organism>
<dbReference type="InterPro" id="IPR036291">
    <property type="entry name" value="NAD(P)-bd_dom_sf"/>
</dbReference>
<accession>A0A3A8AZ68</accession>
<dbReference type="InterPro" id="IPR020904">
    <property type="entry name" value="Sc_DH/Rdtase_CS"/>
</dbReference>
<dbReference type="PANTHER" id="PTHR43477:SF1">
    <property type="entry name" value="DIHYDROANTICAPSIN 7-DEHYDROGENASE"/>
    <property type="match status" value="1"/>
</dbReference>
<dbReference type="Pfam" id="PF13561">
    <property type="entry name" value="adh_short_C2"/>
    <property type="match status" value="1"/>
</dbReference>
<dbReference type="PRINTS" id="PR00081">
    <property type="entry name" value="GDHRDH"/>
</dbReference>